<dbReference type="Proteomes" id="UP000499080">
    <property type="component" value="Unassembled WGS sequence"/>
</dbReference>
<reference evidence="1 2" key="1">
    <citation type="journal article" date="2019" name="Sci. Rep.">
        <title>Orb-weaving spider Araneus ventricosus genome elucidates the spidroin gene catalogue.</title>
        <authorList>
            <person name="Kono N."/>
            <person name="Nakamura H."/>
            <person name="Ohtoshi R."/>
            <person name="Moran D.A.P."/>
            <person name="Shinohara A."/>
            <person name="Yoshida Y."/>
            <person name="Fujiwara M."/>
            <person name="Mori M."/>
            <person name="Tomita M."/>
            <person name="Arakawa K."/>
        </authorList>
    </citation>
    <scope>NUCLEOTIDE SEQUENCE [LARGE SCALE GENOMIC DNA]</scope>
</reference>
<dbReference type="GO" id="GO:0003676">
    <property type="term" value="F:nucleic acid binding"/>
    <property type="evidence" value="ECO:0007669"/>
    <property type="project" value="InterPro"/>
</dbReference>
<organism evidence="1 2">
    <name type="scientific">Araneus ventricosus</name>
    <name type="common">Orbweaver spider</name>
    <name type="synonym">Epeira ventricosa</name>
    <dbReference type="NCBI Taxonomy" id="182803"/>
    <lineage>
        <taxon>Eukaryota</taxon>
        <taxon>Metazoa</taxon>
        <taxon>Ecdysozoa</taxon>
        <taxon>Arthropoda</taxon>
        <taxon>Chelicerata</taxon>
        <taxon>Arachnida</taxon>
        <taxon>Araneae</taxon>
        <taxon>Araneomorphae</taxon>
        <taxon>Entelegynae</taxon>
        <taxon>Araneoidea</taxon>
        <taxon>Araneidae</taxon>
        <taxon>Araneus</taxon>
    </lineage>
</organism>
<evidence type="ECO:0000313" key="1">
    <source>
        <dbReference type="EMBL" id="GBN70396.1"/>
    </source>
</evidence>
<dbReference type="PANTHER" id="PTHR47326:SF1">
    <property type="entry name" value="HTH PSQ-TYPE DOMAIN-CONTAINING PROTEIN"/>
    <property type="match status" value="1"/>
</dbReference>
<name>A0A4Y2R4Q6_ARAVE</name>
<sequence>MVWAVISSKGIIGPFFRKQPINAAKYLGILNEFVAIHYAVENHWNAPWFIQDGARTHRTPAVFYFLREHFNDRVIALDYDKHTRSGMTWLLILQT</sequence>
<dbReference type="OrthoDB" id="6436543at2759"/>
<evidence type="ECO:0000313" key="2">
    <source>
        <dbReference type="Proteomes" id="UP000499080"/>
    </source>
</evidence>
<evidence type="ECO:0008006" key="3">
    <source>
        <dbReference type="Google" id="ProtNLM"/>
    </source>
</evidence>
<dbReference type="PANTHER" id="PTHR47326">
    <property type="entry name" value="TRANSPOSABLE ELEMENT TC3 TRANSPOSASE-LIKE PROTEIN"/>
    <property type="match status" value="1"/>
</dbReference>
<keyword evidence="2" id="KW-1185">Reference proteome</keyword>
<dbReference type="AlphaFoldDB" id="A0A4Y2R4Q6"/>
<dbReference type="Gene3D" id="3.30.420.10">
    <property type="entry name" value="Ribonuclease H-like superfamily/Ribonuclease H"/>
    <property type="match status" value="1"/>
</dbReference>
<dbReference type="EMBL" id="BGPR01015729">
    <property type="protein sequence ID" value="GBN70396.1"/>
    <property type="molecule type" value="Genomic_DNA"/>
</dbReference>
<accession>A0A4Y2R4Q6</accession>
<protein>
    <recommendedName>
        <fullName evidence="3">Tc1-like transposase DDE domain-containing protein</fullName>
    </recommendedName>
</protein>
<comment type="caution">
    <text evidence="1">The sequence shown here is derived from an EMBL/GenBank/DDBJ whole genome shotgun (WGS) entry which is preliminary data.</text>
</comment>
<dbReference type="InterPro" id="IPR036397">
    <property type="entry name" value="RNaseH_sf"/>
</dbReference>
<gene>
    <name evidence="1" type="ORF">AVEN_55142_1</name>
</gene>
<proteinExistence type="predicted"/>